<sequence length="351" mass="37417">MRVSEYMEQAELFKGVVALIEDANTIAICAHTSPDGDAIGSGLALAEVIRTAWPGKRVTNLLADKDPVPRIYRFLPGSDTFVHAVDYDVTPDLFICVDLSQMSRLADAEKICARAHHVAVLDHHPSGERFWEAGVVRPDAAATGVIISEFCLHSSRVLTPTIAQNLLCAIVTDTGRFQYQNADSEAFETASMLVEAGASPAEVALNVYQSDRLAYVHLAARVLARIQTFAEGRIAYSFATAEDIANAGVTLDELDGLIDLVRCIEGTQVALFLKEVDGGKVRGNLRSKCDLDVSGIAREMGGGGHRAAAGFTASGTVDEVRAIVLPKLCALFDDSAAPSSALTADVRGASR</sequence>
<dbReference type="Gene3D" id="3.90.1640.10">
    <property type="entry name" value="inorganic pyrophosphatase (n-terminal core)"/>
    <property type="match status" value="1"/>
</dbReference>
<proteinExistence type="predicted"/>
<protein>
    <submittedName>
        <fullName evidence="3">Recombinase RecJ</fullName>
    </submittedName>
</protein>
<dbReference type="EMBL" id="LOJF01000011">
    <property type="protein sequence ID" value="KUH57803.1"/>
    <property type="molecule type" value="Genomic_DNA"/>
</dbReference>
<evidence type="ECO:0000259" key="2">
    <source>
        <dbReference type="Pfam" id="PF02272"/>
    </source>
</evidence>
<dbReference type="STRING" id="1299998.AUL39_08910"/>
<reference evidence="3 4" key="1">
    <citation type="submission" date="2015-12" db="EMBL/GenBank/DDBJ databases">
        <title>Draft Genome Sequence of Olsenella scatoligenes SK9K4T; a Producer of 3-Methylindole- (skatole) and 4-Methylphenol- (p-cresol) Isolated from Pig Feces.</title>
        <authorList>
            <person name="Li X."/>
            <person name="Borg B."/>
            <person name="Canibe N."/>
        </authorList>
    </citation>
    <scope>NUCLEOTIDE SEQUENCE [LARGE SCALE GENOMIC DNA]</scope>
    <source>
        <strain evidence="3 4">SK9K4</strain>
    </source>
</reference>
<evidence type="ECO:0000313" key="4">
    <source>
        <dbReference type="Proteomes" id="UP000054078"/>
    </source>
</evidence>
<dbReference type="InterPro" id="IPR001667">
    <property type="entry name" value="DDH_dom"/>
</dbReference>
<name>A0A100YU90_TRASO</name>
<gene>
    <name evidence="3" type="ORF">AUL39_08910</name>
</gene>
<dbReference type="AlphaFoldDB" id="A0A100YU90"/>
<evidence type="ECO:0000313" key="3">
    <source>
        <dbReference type="EMBL" id="KUH57803.1"/>
    </source>
</evidence>
<feature type="domain" description="DHHA1" evidence="2">
    <location>
        <begin position="246"/>
        <end position="315"/>
    </location>
</feature>
<organism evidence="3 4">
    <name type="scientific">Tractidigestivibacter scatoligenes</name>
    <name type="common">Olsenella scatoligenes</name>
    <dbReference type="NCBI Taxonomy" id="1299998"/>
    <lineage>
        <taxon>Bacteria</taxon>
        <taxon>Bacillati</taxon>
        <taxon>Actinomycetota</taxon>
        <taxon>Coriobacteriia</taxon>
        <taxon>Coriobacteriales</taxon>
        <taxon>Atopobiaceae</taxon>
        <taxon>Tractidigestivibacter</taxon>
    </lineage>
</organism>
<dbReference type="PANTHER" id="PTHR47618:SF1">
    <property type="entry name" value="BIFUNCTIONAL OLIGORIBONUCLEASE AND PAP PHOSPHATASE NRNA"/>
    <property type="match status" value="1"/>
</dbReference>
<dbReference type="PANTHER" id="PTHR47618">
    <property type="entry name" value="BIFUNCTIONAL OLIGORIBONUCLEASE AND PAP PHOSPHATASE NRNA"/>
    <property type="match status" value="1"/>
</dbReference>
<dbReference type="Pfam" id="PF01368">
    <property type="entry name" value="DHH"/>
    <property type="match status" value="1"/>
</dbReference>
<dbReference type="SUPFAM" id="SSF64182">
    <property type="entry name" value="DHH phosphoesterases"/>
    <property type="match status" value="1"/>
</dbReference>
<dbReference type="Pfam" id="PF02272">
    <property type="entry name" value="DHHA1"/>
    <property type="match status" value="1"/>
</dbReference>
<dbReference type="GO" id="GO:0003676">
    <property type="term" value="F:nucleic acid binding"/>
    <property type="evidence" value="ECO:0007669"/>
    <property type="project" value="InterPro"/>
</dbReference>
<dbReference type="OrthoDB" id="9803668at2"/>
<dbReference type="InterPro" id="IPR003156">
    <property type="entry name" value="DHHA1_dom"/>
</dbReference>
<evidence type="ECO:0000259" key="1">
    <source>
        <dbReference type="Pfam" id="PF01368"/>
    </source>
</evidence>
<dbReference type="InterPro" id="IPR051319">
    <property type="entry name" value="Oligoribo/pAp-PDE_c-di-AMP_PDE"/>
</dbReference>
<dbReference type="Gene3D" id="3.10.310.30">
    <property type="match status" value="1"/>
</dbReference>
<feature type="domain" description="DDH" evidence="1">
    <location>
        <begin position="26"/>
        <end position="170"/>
    </location>
</feature>
<comment type="caution">
    <text evidence="3">The sequence shown here is derived from an EMBL/GenBank/DDBJ whole genome shotgun (WGS) entry which is preliminary data.</text>
</comment>
<dbReference type="Proteomes" id="UP000054078">
    <property type="component" value="Unassembled WGS sequence"/>
</dbReference>
<keyword evidence="4" id="KW-1185">Reference proteome</keyword>
<dbReference type="RefSeq" id="WP_059055476.1">
    <property type="nucleotide sequence ID" value="NZ_LOJF01000011.1"/>
</dbReference>
<dbReference type="InterPro" id="IPR038763">
    <property type="entry name" value="DHH_sf"/>
</dbReference>
<accession>A0A100YU90</accession>